<dbReference type="EMBL" id="JAIQCV010000010">
    <property type="protein sequence ID" value="KAH1057535.1"/>
    <property type="molecule type" value="Genomic_DNA"/>
</dbReference>
<gene>
    <name evidence="1" type="ORF">J1N35_035600</name>
</gene>
<keyword evidence="2" id="KW-1185">Reference proteome</keyword>
<dbReference type="OrthoDB" id="10331705at2759"/>
<protein>
    <recommendedName>
        <fullName evidence="3">RNase H type-1 domain-containing protein</fullName>
    </recommendedName>
</protein>
<name>A0A9D3ZRT9_9ROSI</name>
<reference evidence="1 2" key="1">
    <citation type="journal article" date="2021" name="Plant Biotechnol. J.">
        <title>Multi-omics assisted identification of the key and species-specific regulatory components of drought-tolerant mechanisms in Gossypium stocksii.</title>
        <authorList>
            <person name="Yu D."/>
            <person name="Ke L."/>
            <person name="Zhang D."/>
            <person name="Wu Y."/>
            <person name="Sun Y."/>
            <person name="Mei J."/>
            <person name="Sun J."/>
            <person name="Sun Y."/>
        </authorList>
    </citation>
    <scope>NUCLEOTIDE SEQUENCE [LARGE SCALE GENOMIC DNA]</scope>
    <source>
        <strain evidence="2">cv. E1</strain>
        <tissue evidence="1">Leaf</tissue>
    </source>
</reference>
<evidence type="ECO:0000313" key="1">
    <source>
        <dbReference type="EMBL" id="KAH1057535.1"/>
    </source>
</evidence>
<accession>A0A9D3ZRT9</accession>
<evidence type="ECO:0008006" key="3">
    <source>
        <dbReference type="Google" id="ProtNLM"/>
    </source>
</evidence>
<dbReference type="AlphaFoldDB" id="A0A9D3ZRT9"/>
<dbReference type="Proteomes" id="UP000828251">
    <property type="component" value="Unassembled WGS sequence"/>
</dbReference>
<sequence length="170" mass="18876">MVELWAVYDELGVSWEADIRRLVMESNSQAVVDLLKSATRRDSINLVDDSKLTISTIAGGRAVCGARCQFCGFCHGQIHQGFTSRHSFISTVPCFEVEEEPSTTTKVLKSKPNSMVTSTVEEEEGIESVMTFLRVETMKEFSCSSERRRSGDGGNVIEDGATVNRYLFFA</sequence>
<organism evidence="1 2">
    <name type="scientific">Gossypium stocksii</name>
    <dbReference type="NCBI Taxonomy" id="47602"/>
    <lineage>
        <taxon>Eukaryota</taxon>
        <taxon>Viridiplantae</taxon>
        <taxon>Streptophyta</taxon>
        <taxon>Embryophyta</taxon>
        <taxon>Tracheophyta</taxon>
        <taxon>Spermatophyta</taxon>
        <taxon>Magnoliopsida</taxon>
        <taxon>eudicotyledons</taxon>
        <taxon>Gunneridae</taxon>
        <taxon>Pentapetalae</taxon>
        <taxon>rosids</taxon>
        <taxon>malvids</taxon>
        <taxon>Malvales</taxon>
        <taxon>Malvaceae</taxon>
        <taxon>Malvoideae</taxon>
        <taxon>Gossypium</taxon>
    </lineage>
</organism>
<comment type="caution">
    <text evidence="1">The sequence shown here is derived from an EMBL/GenBank/DDBJ whole genome shotgun (WGS) entry which is preliminary data.</text>
</comment>
<evidence type="ECO:0000313" key="2">
    <source>
        <dbReference type="Proteomes" id="UP000828251"/>
    </source>
</evidence>
<proteinExistence type="predicted"/>